<evidence type="ECO:0000313" key="9">
    <source>
        <dbReference type="EMBL" id="SIR99237.1"/>
    </source>
</evidence>
<evidence type="ECO:0000256" key="2">
    <source>
        <dbReference type="ARBA" id="ARBA00022694"/>
    </source>
</evidence>
<dbReference type="GO" id="GO:0001682">
    <property type="term" value="P:tRNA 5'-leader removal"/>
    <property type="evidence" value="ECO:0007669"/>
    <property type="project" value="UniProtKB-UniRule"/>
</dbReference>
<dbReference type="NCBIfam" id="TIGR00188">
    <property type="entry name" value="rnpA"/>
    <property type="match status" value="1"/>
</dbReference>
<dbReference type="PANTHER" id="PTHR33992:SF1">
    <property type="entry name" value="RIBONUCLEASE P PROTEIN COMPONENT"/>
    <property type="match status" value="1"/>
</dbReference>
<dbReference type="GO" id="GO:0030677">
    <property type="term" value="C:ribonuclease P complex"/>
    <property type="evidence" value="ECO:0007669"/>
    <property type="project" value="TreeGrafter"/>
</dbReference>
<comment type="similarity">
    <text evidence="7">Belongs to the RnpA family.</text>
</comment>
<comment type="function">
    <text evidence="1 7">RNaseP catalyzes the removal of the 5'-leader sequence from pre-tRNA to produce the mature 5'-terminus. It can also cleave other RNA substrates such as 4.5S RNA. The protein component plays an auxiliary but essential role in vivo by binding to the 5'-leader sequence and broadening the substrate specificity of the ribozyme.</text>
</comment>
<evidence type="ECO:0000256" key="3">
    <source>
        <dbReference type="ARBA" id="ARBA00022722"/>
    </source>
</evidence>
<evidence type="ECO:0000256" key="7">
    <source>
        <dbReference type="HAMAP-Rule" id="MF_00227"/>
    </source>
</evidence>
<dbReference type="Pfam" id="PF00825">
    <property type="entry name" value="Ribonuclease_P"/>
    <property type="match status" value="1"/>
</dbReference>
<keyword evidence="3 7" id="KW-0540">Nuclease</keyword>
<dbReference type="RefSeq" id="WP_076479108.1">
    <property type="nucleotide sequence ID" value="NZ_FTNT01000005.1"/>
</dbReference>
<evidence type="ECO:0000256" key="5">
    <source>
        <dbReference type="ARBA" id="ARBA00022801"/>
    </source>
</evidence>
<dbReference type="GO" id="GO:0004526">
    <property type="term" value="F:ribonuclease P activity"/>
    <property type="evidence" value="ECO:0007669"/>
    <property type="project" value="UniProtKB-UniRule"/>
</dbReference>
<comment type="subunit">
    <text evidence="7">Consists of a catalytic RNA component (M1 or rnpB) and a protein subunit.</text>
</comment>
<dbReference type="PANTHER" id="PTHR33992">
    <property type="entry name" value="RIBONUCLEASE P PROTEIN COMPONENT"/>
    <property type="match status" value="1"/>
</dbReference>
<dbReference type="Gene3D" id="3.30.230.10">
    <property type="match status" value="1"/>
</dbReference>
<protein>
    <recommendedName>
        <fullName evidence="7 8">Ribonuclease P protein component</fullName>
        <shortName evidence="7">RNase P protein</shortName>
        <shortName evidence="7">RNaseP protein</shortName>
        <ecNumber evidence="7 8">3.1.26.5</ecNumber>
    </recommendedName>
    <alternativeName>
        <fullName evidence="7">Protein C5</fullName>
    </alternativeName>
</protein>
<dbReference type="EMBL" id="FTNT01000005">
    <property type="protein sequence ID" value="SIR99237.1"/>
    <property type="molecule type" value="Genomic_DNA"/>
</dbReference>
<evidence type="ECO:0000256" key="6">
    <source>
        <dbReference type="ARBA" id="ARBA00022884"/>
    </source>
</evidence>
<dbReference type="SUPFAM" id="SSF54211">
    <property type="entry name" value="Ribosomal protein S5 domain 2-like"/>
    <property type="match status" value="1"/>
</dbReference>
<dbReference type="AlphaFoldDB" id="A0A1N7FG01"/>
<evidence type="ECO:0000256" key="1">
    <source>
        <dbReference type="ARBA" id="ARBA00002663"/>
    </source>
</evidence>
<sequence length="131" mass="13996">MLPSPQRISRGSEFTRTLRSGVRVNGSAVICYVADPCASTSPIGAEPVITYGGPRFGLIVSKSVGDAVCRHRVARRLRAAAAAVSDDCESQWSVVIRALPSAASTPTSELERQLRRAVGRARSRWSPTGMV</sequence>
<dbReference type="PROSITE" id="PS00648">
    <property type="entry name" value="RIBONUCLEASE_P"/>
    <property type="match status" value="1"/>
</dbReference>
<dbReference type="GO" id="GO:0042781">
    <property type="term" value="F:3'-tRNA processing endoribonuclease activity"/>
    <property type="evidence" value="ECO:0007669"/>
    <property type="project" value="TreeGrafter"/>
</dbReference>
<dbReference type="InterPro" id="IPR014721">
    <property type="entry name" value="Ribsml_uS5_D2-typ_fold_subgr"/>
</dbReference>
<keyword evidence="10" id="KW-1185">Reference proteome</keyword>
<dbReference type="OrthoDB" id="196964at2"/>
<keyword evidence="5 7" id="KW-0378">Hydrolase</keyword>
<dbReference type="STRING" id="1344003.SAMN05445060_2029"/>
<proteinExistence type="inferred from homology"/>
<gene>
    <name evidence="7" type="primary">rnpA</name>
    <name evidence="9" type="ORF">SAMN05445060_2029</name>
</gene>
<keyword evidence="2 7" id="KW-0819">tRNA processing</keyword>
<dbReference type="Proteomes" id="UP000186218">
    <property type="component" value="Unassembled WGS sequence"/>
</dbReference>
<dbReference type="EC" id="3.1.26.5" evidence="7 8"/>
<evidence type="ECO:0000256" key="4">
    <source>
        <dbReference type="ARBA" id="ARBA00022759"/>
    </source>
</evidence>
<dbReference type="InterPro" id="IPR020568">
    <property type="entry name" value="Ribosomal_Su5_D2-typ_SF"/>
</dbReference>
<reference evidence="9 10" key="1">
    <citation type="submission" date="2017-01" db="EMBL/GenBank/DDBJ databases">
        <authorList>
            <person name="Mah S.A."/>
            <person name="Swanson W.J."/>
            <person name="Moy G.W."/>
            <person name="Vacquier V.D."/>
        </authorList>
    </citation>
    <scope>NUCLEOTIDE SEQUENCE [LARGE SCALE GENOMIC DNA]</scope>
    <source>
        <strain evidence="9 10">CPCC 203464</strain>
    </source>
</reference>
<dbReference type="InterPro" id="IPR020539">
    <property type="entry name" value="RNase_P_CS"/>
</dbReference>
<organism evidence="9 10">
    <name type="scientific">Williamsia sterculiae</name>
    <dbReference type="NCBI Taxonomy" id="1344003"/>
    <lineage>
        <taxon>Bacteria</taxon>
        <taxon>Bacillati</taxon>
        <taxon>Actinomycetota</taxon>
        <taxon>Actinomycetes</taxon>
        <taxon>Mycobacteriales</taxon>
        <taxon>Nocardiaceae</taxon>
        <taxon>Williamsia</taxon>
    </lineage>
</organism>
<name>A0A1N7FG01_9NOCA</name>
<evidence type="ECO:0000313" key="10">
    <source>
        <dbReference type="Proteomes" id="UP000186218"/>
    </source>
</evidence>
<keyword evidence="6 7" id="KW-0694">RNA-binding</keyword>
<evidence type="ECO:0000256" key="8">
    <source>
        <dbReference type="NCBIfam" id="TIGR00188"/>
    </source>
</evidence>
<dbReference type="InterPro" id="IPR000100">
    <property type="entry name" value="RNase_P"/>
</dbReference>
<keyword evidence="4 7" id="KW-0255">Endonuclease</keyword>
<dbReference type="HAMAP" id="MF_00227">
    <property type="entry name" value="RNase_P"/>
    <property type="match status" value="1"/>
</dbReference>
<comment type="catalytic activity">
    <reaction evidence="7">
        <text>Endonucleolytic cleavage of RNA, removing 5'-extranucleotides from tRNA precursor.</text>
        <dbReference type="EC" id="3.1.26.5"/>
    </reaction>
</comment>
<accession>A0A1N7FG01</accession>
<dbReference type="GO" id="GO:0000049">
    <property type="term" value="F:tRNA binding"/>
    <property type="evidence" value="ECO:0007669"/>
    <property type="project" value="UniProtKB-UniRule"/>
</dbReference>